<dbReference type="InterPro" id="IPR051036">
    <property type="entry name" value="SIGLEC"/>
</dbReference>
<dbReference type="PANTHER" id="PTHR12035:SF113">
    <property type="entry name" value="RIKEN CDNA 4931406B18 GENE"/>
    <property type="match status" value="1"/>
</dbReference>
<dbReference type="GO" id="GO:0005886">
    <property type="term" value="C:plasma membrane"/>
    <property type="evidence" value="ECO:0007669"/>
    <property type="project" value="TreeGrafter"/>
</dbReference>
<dbReference type="EMBL" id="CABDUW010000704">
    <property type="protein sequence ID" value="VTJ73915.1"/>
    <property type="molecule type" value="Genomic_DNA"/>
</dbReference>
<keyword evidence="3" id="KW-1133">Transmembrane helix</keyword>
<evidence type="ECO:0000256" key="1">
    <source>
        <dbReference type="ARBA" id="ARBA00004167"/>
    </source>
</evidence>
<dbReference type="InterPro" id="IPR036179">
    <property type="entry name" value="Ig-like_dom_sf"/>
</dbReference>
<evidence type="ECO:0000256" key="3">
    <source>
        <dbReference type="ARBA" id="ARBA00022989"/>
    </source>
</evidence>
<feature type="compositionally biased region" description="Low complexity" evidence="5">
    <location>
        <begin position="49"/>
        <end position="62"/>
    </location>
</feature>
<keyword evidence="7" id="KW-1185">Reference proteome</keyword>
<proteinExistence type="predicted"/>
<evidence type="ECO:0008006" key="8">
    <source>
        <dbReference type="Google" id="ProtNLM"/>
    </source>
</evidence>
<dbReference type="GO" id="GO:0007155">
    <property type="term" value="P:cell adhesion"/>
    <property type="evidence" value="ECO:0007669"/>
    <property type="project" value="TreeGrafter"/>
</dbReference>
<keyword evidence="4" id="KW-0472">Membrane</keyword>
<sequence>MNPVPPLLVMPGTESPIGRSPEEQDWALQPDPEPDLYIPGFLQRGSNDSSSSSSSSSFSSSSGLHLTLKPEDHGTIIGRHLNFSLENSTRSSLAKLQAVSPARLLNSSCSLEKTLQCSCSFHGIPTPSVQWWVGGVPVGVNSVDGGLQVTSTTLSPWANSTISLRGDPEIVRRLHCAGRNLYGIHTCSIFLIPGKSSASSMFL</sequence>
<evidence type="ECO:0000256" key="2">
    <source>
        <dbReference type="ARBA" id="ARBA00022692"/>
    </source>
</evidence>
<gene>
    <name evidence="6" type="ORF">MONAX_5E026278</name>
</gene>
<dbReference type="GO" id="GO:0033691">
    <property type="term" value="F:sialic acid binding"/>
    <property type="evidence" value="ECO:0007669"/>
    <property type="project" value="TreeGrafter"/>
</dbReference>
<dbReference type="PANTHER" id="PTHR12035">
    <property type="entry name" value="SIALIC ACID BINDING IMMUNOGLOBULIN-LIKE LECTIN"/>
    <property type="match status" value="1"/>
</dbReference>
<evidence type="ECO:0000313" key="7">
    <source>
        <dbReference type="Proteomes" id="UP000335636"/>
    </source>
</evidence>
<keyword evidence="2" id="KW-0812">Transmembrane</keyword>
<dbReference type="SUPFAM" id="SSF48726">
    <property type="entry name" value="Immunoglobulin"/>
    <property type="match status" value="1"/>
</dbReference>
<accession>A0A5E4BWP9</accession>
<organism evidence="6 7">
    <name type="scientific">Marmota monax</name>
    <name type="common">Woodchuck</name>
    <dbReference type="NCBI Taxonomy" id="9995"/>
    <lineage>
        <taxon>Eukaryota</taxon>
        <taxon>Metazoa</taxon>
        <taxon>Chordata</taxon>
        <taxon>Craniata</taxon>
        <taxon>Vertebrata</taxon>
        <taxon>Euteleostomi</taxon>
        <taxon>Mammalia</taxon>
        <taxon>Eutheria</taxon>
        <taxon>Euarchontoglires</taxon>
        <taxon>Glires</taxon>
        <taxon>Rodentia</taxon>
        <taxon>Sciuromorpha</taxon>
        <taxon>Sciuridae</taxon>
        <taxon>Xerinae</taxon>
        <taxon>Marmotini</taxon>
        <taxon>Marmota</taxon>
    </lineage>
</organism>
<evidence type="ECO:0000256" key="4">
    <source>
        <dbReference type="ARBA" id="ARBA00023136"/>
    </source>
</evidence>
<dbReference type="Proteomes" id="UP000335636">
    <property type="component" value="Unassembled WGS sequence"/>
</dbReference>
<comment type="subcellular location">
    <subcellularLocation>
        <location evidence="1">Membrane</location>
        <topology evidence="1">Single-pass membrane protein</topology>
    </subcellularLocation>
</comment>
<protein>
    <recommendedName>
        <fullName evidence="8">Ig-like domain-containing protein</fullName>
    </recommendedName>
</protein>
<comment type="caution">
    <text evidence="6">The sequence shown here is derived from an EMBL/GenBank/DDBJ whole genome shotgun (WGS) entry which is preliminary data.</text>
</comment>
<evidence type="ECO:0000313" key="6">
    <source>
        <dbReference type="EMBL" id="VTJ73915.1"/>
    </source>
</evidence>
<feature type="region of interest" description="Disordered" evidence="5">
    <location>
        <begin position="1"/>
        <end position="64"/>
    </location>
</feature>
<reference evidence="6" key="1">
    <citation type="submission" date="2019-04" db="EMBL/GenBank/DDBJ databases">
        <authorList>
            <person name="Alioto T."/>
            <person name="Alioto T."/>
        </authorList>
    </citation>
    <scope>NUCLEOTIDE SEQUENCE [LARGE SCALE GENOMIC DNA]</scope>
</reference>
<evidence type="ECO:0000256" key="5">
    <source>
        <dbReference type="SAM" id="MobiDB-lite"/>
    </source>
</evidence>
<name>A0A5E4BWP9_MARMO</name>
<dbReference type="AlphaFoldDB" id="A0A5E4BWP9"/>